<accession>A0A1S3UZE7</accession>
<dbReference type="GO" id="GO:0031490">
    <property type="term" value="F:chromatin DNA binding"/>
    <property type="evidence" value="ECO:0007669"/>
    <property type="project" value="TreeGrafter"/>
</dbReference>
<dbReference type="InterPro" id="IPR056068">
    <property type="entry name" value="EMF2-like_DUF7651"/>
</dbReference>
<reference evidence="4" key="1">
    <citation type="journal article" date="2014" name="Nat. Commun.">
        <title>Genome sequence of mungbean and insights into evolution within Vigna species.</title>
        <authorList>
            <person name="Kang Y.J."/>
            <person name="Kim S.K."/>
            <person name="Kim M.Y."/>
            <person name="Lestari P."/>
            <person name="Kim K.H."/>
            <person name="Ha B.K."/>
            <person name="Jun T.H."/>
            <person name="Hwang W.J."/>
            <person name="Lee T."/>
            <person name="Lee J."/>
            <person name="Shim S."/>
            <person name="Yoon M.Y."/>
            <person name="Jang Y.E."/>
            <person name="Han K.S."/>
            <person name="Taeprayoon P."/>
            <person name="Yoon N."/>
            <person name="Somta P."/>
            <person name="Tanya P."/>
            <person name="Kim K.S."/>
            <person name="Gwag J.G."/>
            <person name="Moon J.K."/>
            <person name="Lee Y.H."/>
            <person name="Park B.S."/>
            <person name="Bombarely A."/>
            <person name="Doyle J.J."/>
            <person name="Jackson S.A."/>
            <person name="Schafleitner R."/>
            <person name="Srinives P."/>
            <person name="Varshney R.K."/>
            <person name="Lee S.H."/>
        </authorList>
    </citation>
    <scope>NUCLEOTIDE SEQUENCE [LARGE SCALE GENOMIC DNA]</scope>
    <source>
        <strain evidence="4">cv. VC1973A</strain>
    </source>
</reference>
<dbReference type="OrthoDB" id="1426699at2759"/>
<dbReference type="GO" id="GO:0005634">
    <property type="term" value="C:nucleus"/>
    <property type="evidence" value="ECO:0007669"/>
    <property type="project" value="TreeGrafter"/>
</dbReference>
<feature type="domain" description="DUF7651" evidence="3">
    <location>
        <begin position="70"/>
        <end position="280"/>
    </location>
</feature>
<keyword evidence="1" id="KW-0805">Transcription regulation</keyword>
<gene>
    <name evidence="5" type="primary">LOC106770142</name>
</gene>
<keyword evidence="4" id="KW-1185">Reference proteome</keyword>
<evidence type="ECO:0000313" key="5">
    <source>
        <dbReference type="RefSeq" id="XP_014511451.1"/>
    </source>
</evidence>
<evidence type="ECO:0000313" key="4">
    <source>
        <dbReference type="Proteomes" id="UP000087766"/>
    </source>
</evidence>
<keyword evidence="2" id="KW-0804">Transcription</keyword>
<name>A0A1S3UZE7_VIGRR</name>
<dbReference type="PANTHER" id="PTHR22597">
    <property type="entry name" value="POLYCOMB GROUP PROTEIN"/>
    <property type="match status" value="1"/>
</dbReference>
<dbReference type="Proteomes" id="UP000087766">
    <property type="component" value="Chromosome 8"/>
</dbReference>
<dbReference type="Pfam" id="PF24663">
    <property type="entry name" value="DUF7651"/>
    <property type="match status" value="1"/>
</dbReference>
<dbReference type="RefSeq" id="XP_014511451.1">
    <property type="nucleotide sequence ID" value="XM_014655965.1"/>
</dbReference>
<dbReference type="PANTHER" id="PTHR22597:SF22">
    <property type="entry name" value="POLYCOMB GROUP PROTEIN EMBRYONIC FLOWER 2-RELATED"/>
    <property type="match status" value="1"/>
</dbReference>
<organism evidence="4 5">
    <name type="scientific">Vigna radiata var. radiata</name>
    <name type="common">Mung bean</name>
    <name type="synonym">Phaseolus aureus</name>
    <dbReference type="NCBI Taxonomy" id="3916"/>
    <lineage>
        <taxon>Eukaryota</taxon>
        <taxon>Viridiplantae</taxon>
        <taxon>Streptophyta</taxon>
        <taxon>Embryophyta</taxon>
        <taxon>Tracheophyta</taxon>
        <taxon>Spermatophyta</taxon>
        <taxon>Magnoliopsida</taxon>
        <taxon>eudicotyledons</taxon>
        <taxon>Gunneridae</taxon>
        <taxon>Pentapetalae</taxon>
        <taxon>rosids</taxon>
        <taxon>fabids</taxon>
        <taxon>Fabales</taxon>
        <taxon>Fabaceae</taxon>
        <taxon>Papilionoideae</taxon>
        <taxon>50 kb inversion clade</taxon>
        <taxon>NPAAA clade</taxon>
        <taxon>indigoferoid/millettioid clade</taxon>
        <taxon>Phaseoleae</taxon>
        <taxon>Vigna</taxon>
    </lineage>
</organism>
<sequence>MLRPRALLVPRGFMGMPLDPMMGAKMFRSNPEEELATNEILSVFYRPVELCNIIQSRSMGNPVFLRRCLRYKIQEKHNKRIQMTVCIKKVTTNNGKSAFPMYVCLARRAPKSGISMDNVVYQIGRIFIFRNSGEVDLNSEVQVKFTLPELNKLAKEAKSDTIDLLFVSAATAEDSNLSNGVNSNLSPLDPNHLPLGESGEYCLLGTTHLESIYMAWNYLPSFRLGHRTEICTTLDLFPCILKSDFQNQGAKVSIQRPSNGKNMSISEIHISISAEEFGSKEKYSSYKLYFLRFIAELLHRIPKSGAKQPILKLFLQDGW</sequence>
<evidence type="ECO:0000256" key="1">
    <source>
        <dbReference type="ARBA" id="ARBA00023015"/>
    </source>
</evidence>
<evidence type="ECO:0000256" key="2">
    <source>
        <dbReference type="ARBA" id="ARBA00023163"/>
    </source>
</evidence>
<proteinExistence type="predicted"/>
<dbReference type="GeneID" id="106770142"/>
<dbReference type="STRING" id="3916.A0A1S3UZE7"/>
<reference evidence="5" key="2">
    <citation type="submission" date="2025-08" db="UniProtKB">
        <authorList>
            <consortium name="RefSeq"/>
        </authorList>
    </citation>
    <scope>IDENTIFICATION</scope>
    <source>
        <tissue evidence="5">Leaf</tissue>
    </source>
</reference>
<dbReference type="AlphaFoldDB" id="A0A1S3UZE7"/>
<protein>
    <submittedName>
        <fullName evidence="5">Polycomb group protein EMBRYONIC FLOWER 2-like</fullName>
    </submittedName>
</protein>
<evidence type="ECO:0000259" key="3">
    <source>
        <dbReference type="Pfam" id="PF24663"/>
    </source>
</evidence>
<dbReference type="KEGG" id="vra:106770142"/>